<dbReference type="InterPro" id="IPR003593">
    <property type="entry name" value="AAA+_ATPase"/>
</dbReference>
<sequence length="344" mass="38099">MSAVYILENVEQILGGRCVLSLDSLMVESGKAYALQGPNGSGKTTLLHLLAFLRAPVLGEVVFQGERVRWDARSLTALRRRVVLVEQHPVMFTDTVMKNVCYGLRKRRVPGSRQQSMAKECLDLVGMADQEHRSAHLLSGGEIQRVAIARALACQPDVLLLDEPISSVDMENAGRIECLLEDLRKKGRMTLIFSTHKPLEALRLADERIFLSGGRRVAAGGENMVSGTLYGEKGRTLFRTANGMEIGVSAQHVASGQVRLVIRPEKIRLFTLEEAIDKGMENVFEGRILQMHEENGQISLVMDMGMPLFVRTSRQWLMRAGVLPGDRIRAAWGPEAMDLLPPSS</sequence>
<evidence type="ECO:0000313" key="5">
    <source>
        <dbReference type="EMBL" id="MCW7753337.1"/>
    </source>
</evidence>
<reference evidence="5 6" key="1">
    <citation type="submission" date="2022-11" db="EMBL/GenBank/DDBJ databases">
        <title>Desulfobotulus tamanensis H1 sp. nov. - anaerobic, alkaliphilic, sulphate reducing bacterium isolated from terrestrial mud volcano.</title>
        <authorList>
            <person name="Frolova A."/>
            <person name="Merkel A.Y."/>
            <person name="Slobodkin A.I."/>
        </authorList>
    </citation>
    <scope>NUCLEOTIDE SEQUENCE [LARGE SCALE GENOMIC DNA]</scope>
    <source>
        <strain evidence="5 6">H1</strain>
    </source>
</reference>
<dbReference type="GO" id="GO:0005524">
    <property type="term" value="F:ATP binding"/>
    <property type="evidence" value="ECO:0007669"/>
    <property type="project" value="UniProtKB-KW"/>
</dbReference>
<keyword evidence="6" id="KW-1185">Reference proteome</keyword>
<proteinExistence type="predicted"/>
<dbReference type="Gene3D" id="3.40.50.300">
    <property type="entry name" value="P-loop containing nucleotide triphosphate hydrolases"/>
    <property type="match status" value="1"/>
</dbReference>
<dbReference type="PROSITE" id="PS50893">
    <property type="entry name" value="ABC_TRANSPORTER_2"/>
    <property type="match status" value="1"/>
</dbReference>
<dbReference type="InterPro" id="IPR050093">
    <property type="entry name" value="ABC_SmlMolc_Importer"/>
</dbReference>
<dbReference type="SUPFAM" id="SSF50331">
    <property type="entry name" value="MOP-like"/>
    <property type="match status" value="1"/>
</dbReference>
<keyword evidence="2" id="KW-0547">Nucleotide-binding</keyword>
<dbReference type="SMART" id="SM00382">
    <property type="entry name" value="AAA"/>
    <property type="match status" value="1"/>
</dbReference>
<organism evidence="5 6">
    <name type="scientific">Desulfobotulus pelophilus</name>
    <dbReference type="NCBI Taxonomy" id="2823377"/>
    <lineage>
        <taxon>Bacteria</taxon>
        <taxon>Pseudomonadati</taxon>
        <taxon>Thermodesulfobacteriota</taxon>
        <taxon>Desulfobacteria</taxon>
        <taxon>Desulfobacterales</taxon>
        <taxon>Desulfobacteraceae</taxon>
        <taxon>Desulfobotulus</taxon>
    </lineage>
</organism>
<dbReference type="InterPro" id="IPR003439">
    <property type="entry name" value="ABC_transporter-like_ATP-bd"/>
</dbReference>
<dbReference type="Proteomes" id="UP001209681">
    <property type="component" value="Unassembled WGS sequence"/>
</dbReference>
<dbReference type="InterPro" id="IPR008995">
    <property type="entry name" value="Mo/tungstate-bd_C_term_dom"/>
</dbReference>
<dbReference type="PROSITE" id="PS00211">
    <property type="entry name" value="ABC_TRANSPORTER_1"/>
    <property type="match status" value="1"/>
</dbReference>
<dbReference type="Pfam" id="PF00005">
    <property type="entry name" value="ABC_tran"/>
    <property type="match status" value="1"/>
</dbReference>
<evidence type="ECO:0000313" key="6">
    <source>
        <dbReference type="Proteomes" id="UP001209681"/>
    </source>
</evidence>
<dbReference type="RefSeq" id="WP_265424207.1">
    <property type="nucleotide sequence ID" value="NZ_JAPFPW010000004.1"/>
</dbReference>
<dbReference type="PANTHER" id="PTHR42781">
    <property type="entry name" value="SPERMIDINE/PUTRESCINE IMPORT ATP-BINDING PROTEIN POTA"/>
    <property type="match status" value="1"/>
</dbReference>
<gene>
    <name evidence="5" type="ORF">OOT00_04970</name>
</gene>
<accession>A0ABT3N7A4</accession>
<dbReference type="InterPro" id="IPR017871">
    <property type="entry name" value="ABC_transporter-like_CS"/>
</dbReference>
<dbReference type="InterPro" id="IPR027417">
    <property type="entry name" value="P-loop_NTPase"/>
</dbReference>
<evidence type="ECO:0000259" key="4">
    <source>
        <dbReference type="PROSITE" id="PS50893"/>
    </source>
</evidence>
<feature type="domain" description="ABC transporter" evidence="4">
    <location>
        <begin position="5"/>
        <end position="238"/>
    </location>
</feature>
<dbReference type="SUPFAM" id="SSF52540">
    <property type="entry name" value="P-loop containing nucleoside triphosphate hydrolases"/>
    <property type="match status" value="1"/>
</dbReference>
<keyword evidence="1" id="KW-0813">Transport</keyword>
<keyword evidence="3 5" id="KW-0067">ATP-binding</keyword>
<evidence type="ECO:0000256" key="3">
    <source>
        <dbReference type="ARBA" id="ARBA00022840"/>
    </source>
</evidence>
<evidence type="ECO:0000256" key="2">
    <source>
        <dbReference type="ARBA" id="ARBA00022741"/>
    </source>
</evidence>
<protein>
    <submittedName>
        <fullName evidence="5">ATP-binding cassette domain-containing protein</fullName>
    </submittedName>
</protein>
<dbReference type="PANTHER" id="PTHR42781:SF4">
    <property type="entry name" value="SPERMIDINE_PUTRESCINE IMPORT ATP-BINDING PROTEIN POTA"/>
    <property type="match status" value="1"/>
</dbReference>
<comment type="caution">
    <text evidence="5">The sequence shown here is derived from an EMBL/GenBank/DDBJ whole genome shotgun (WGS) entry which is preliminary data.</text>
</comment>
<evidence type="ECO:0000256" key="1">
    <source>
        <dbReference type="ARBA" id="ARBA00022448"/>
    </source>
</evidence>
<dbReference type="EMBL" id="JAPFPW010000004">
    <property type="protein sequence ID" value="MCW7753337.1"/>
    <property type="molecule type" value="Genomic_DNA"/>
</dbReference>
<name>A0ABT3N7A4_9BACT</name>